<feature type="binding site" evidence="9">
    <location>
        <begin position="221"/>
        <end position="222"/>
    </location>
    <ligand>
        <name>substrate</name>
    </ligand>
</feature>
<evidence type="ECO:0000256" key="2">
    <source>
        <dbReference type="ARBA" id="ARBA00010219"/>
    </source>
</evidence>
<feature type="active site" description="Proton donor" evidence="9">
    <location>
        <position position="71"/>
    </location>
</feature>
<dbReference type="GO" id="GO:0005829">
    <property type="term" value="C:cytosol"/>
    <property type="evidence" value="ECO:0007669"/>
    <property type="project" value="TreeGrafter"/>
</dbReference>
<dbReference type="AlphaFoldDB" id="A0A7G1HR71"/>
<dbReference type="PANTHER" id="PTHR31689">
    <property type="entry name" value="DIAMINOPIMELATE EPIMERASE, CHLOROPLASTIC"/>
    <property type="match status" value="1"/>
</dbReference>
<feature type="binding site" evidence="9">
    <location>
        <position position="160"/>
    </location>
    <ligand>
        <name>substrate</name>
    </ligand>
</feature>
<gene>
    <name evidence="9 11" type="primary">dapF</name>
    <name evidence="11" type="ORF">Cop2CBH44_05420</name>
</gene>
<dbReference type="EC" id="5.1.1.7" evidence="3 9"/>
<dbReference type="HAMAP" id="MF_00197">
    <property type="entry name" value="DAP_epimerase"/>
    <property type="match status" value="1"/>
</dbReference>
<sequence>MRFTKMQGAGNDYIYVNGFQENIKNPERLAIELSDRHFGVGSDGLVIILPSKRCDFKMRMFNPDGSEAEMCGNASRCIGKYVYDKGLTDKKEITLETKAGIKKLKFTVTKNKVKNVCVDMGEPIISPSLIPVSKIGDSIIGEPFSVGDEQYKITCISMGNPHTVIFLESFDNIDLHQTGYSIEHHPLFPQRTNVEFAIIESKNNIRMRVWERGTGETLACGTGACATLVAAVLNGFAERKAVLHLLGGDLLIEWNDLDNHIYMTGDAITVFEGETVDRF</sequence>
<dbReference type="GO" id="GO:0008837">
    <property type="term" value="F:diaminopimelate epimerase activity"/>
    <property type="evidence" value="ECO:0007669"/>
    <property type="project" value="UniProtKB-UniRule"/>
</dbReference>
<accession>A0A7G1HR71</accession>
<evidence type="ECO:0000256" key="4">
    <source>
        <dbReference type="ARBA" id="ARBA00022490"/>
    </source>
</evidence>
<comment type="catalytic activity">
    <reaction evidence="8 9">
        <text>(2S,6S)-2,6-diaminopimelate = meso-2,6-diaminopimelate</text>
        <dbReference type="Rhea" id="RHEA:15393"/>
        <dbReference type="ChEBI" id="CHEBI:57609"/>
        <dbReference type="ChEBI" id="CHEBI:57791"/>
        <dbReference type="EC" id="5.1.1.7"/>
    </reaction>
</comment>
<name>A0A7G1HR71_9BACT</name>
<protein>
    <recommendedName>
        <fullName evidence="3 9">Diaminopimelate epimerase</fullName>
        <shortName evidence="9">DAP epimerase</shortName>
        <ecNumber evidence="3 9">5.1.1.7</ecNumber>
    </recommendedName>
    <alternativeName>
        <fullName evidence="9">PLP-independent amino acid racemase</fullName>
    </alternativeName>
</protein>
<keyword evidence="4 9" id="KW-0963">Cytoplasm</keyword>
<feature type="active site" evidence="10">
    <location>
        <position position="71"/>
    </location>
</feature>
<feature type="site" description="Could be important to modulate the pK values of the two catalytic cysteine residues" evidence="9">
    <location>
        <position position="162"/>
    </location>
</feature>
<proteinExistence type="inferred from homology"/>
<feature type="site" description="Could be important to modulate the pK values of the two catalytic cysteine residues" evidence="9">
    <location>
        <position position="211"/>
    </location>
</feature>
<comment type="similarity">
    <text evidence="2 9">Belongs to the diaminopimelate epimerase family.</text>
</comment>
<comment type="subcellular location">
    <subcellularLocation>
        <location evidence="9">Cytoplasm</location>
    </subcellularLocation>
</comment>
<dbReference type="RefSeq" id="WP_021930159.1">
    <property type="nucleotide sequence ID" value="NZ_AP023322.1"/>
</dbReference>
<dbReference type="UniPathway" id="UPA00034">
    <property type="reaction ID" value="UER00025"/>
</dbReference>
<evidence type="ECO:0000256" key="3">
    <source>
        <dbReference type="ARBA" id="ARBA00013080"/>
    </source>
</evidence>
<dbReference type="EMBL" id="AP023322">
    <property type="protein sequence ID" value="BCI62189.1"/>
    <property type="molecule type" value="Genomic_DNA"/>
</dbReference>
<evidence type="ECO:0000256" key="1">
    <source>
        <dbReference type="ARBA" id="ARBA00005196"/>
    </source>
</evidence>
<dbReference type="FunFam" id="3.10.310.10:FF:000001">
    <property type="entry name" value="Diaminopimelate epimerase"/>
    <property type="match status" value="1"/>
</dbReference>
<evidence type="ECO:0000256" key="10">
    <source>
        <dbReference type="PROSITE-ProRule" id="PRU10125"/>
    </source>
</evidence>
<comment type="pathway">
    <text evidence="1 9">Amino-acid biosynthesis; L-lysine biosynthesis via DAP pathway; DL-2,6-diaminopimelate from LL-2,6-diaminopimelate: step 1/1.</text>
</comment>
<keyword evidence="12" id="KW-1185">Reference proteome</keyword>
<organism evidence="11 12">
    <name type="scientific">Coprobacter secundus subsp. similis</name>
    <dbReference type="NCBI Taxonomy" id="2751153"/>
    <lineage>
        <taxon>Bacteria</taxon>
        <taxon>Pseudomonadati</taxon>
        <taxon>Bacteroidota</taxon>
        <taxon>Bacteroidia</taxon>
        <taxon>Bacteroidales</taxon>
        <taxon>Barnesiellaceae</taxon>
        <taxon>Coprobacter</taxon>
    </lineage>
</organism>
<dbReference type="KEGG" id="copr:Cop2CBH44_05420"/>
<evidence type="ECO:0000256" key="6">
    <source>
        <dbReference type="ARBA" id="ARBA00023154"/>
    </source>
</evidence>
<feature type="binding site" evidence="9">
    <location>
        <position position="193"/>
    </location>
    <ligand>
        <name>substrate</name>
    </ligand>
</feature>
<dbReference type="InterPro" id="IPR018510">
    <property type="entry name" value="DAP_epimerase_AS"/>
</dbReference>
<dbReference type="NCBIfam" id="TIGR00652">
    <property type="entry name" value="DapF"/>
    <property type="match status" value="1"/>
</dbReference>
<evidence type="ECO:0000256" key="7">
    <source>
        <dbReference type="ARBA" id="ARBA00023235"/>
    </source>
</evidence>
<feature type="binding site" evidence="9">
    <location>
        <begin position="211"/>
        <end position="212"/>
    </location>
    <ligand>
        <name>substrate</name>
    </ligand>
</feature>
<comment type="caution">
    <text evidence="9">Lacks conserved residue(s) required for the propagation of feature annotation.</text>
</comment>
<dbReference type="Pfam" id="PF01678">
    <property type="entry name" value="DAP_epimerase"/>
    <property type="match status" value="2"/>
</dbReference>
<feature type="binding site" evidence="9">
    <location>
        <begin position="72"/>
        <end position="73"/>
    </location>
    <ligand>
        <name>substrate</name>
    </ligand>
</feature>
<dbReference type="Gene3D" id="3.10.310.10">
    <property type="entry name" value="Diaminopimelate Epimerase, Chain A, domain 1"/>
    <property type="match status" value="2"/>
</dbReference>
<comment type="function">
    <text evidence="9">Catalyzes the stereoinversion of LL-2,6-diaminopimelate (L,L-DAP) to meso-diaminopimelate (meso-DAP), a precursor of L-lysine and an essential component of the bacterial peptidoglycan.</text>
</comment>
<evidence type="ECO:0000313" key="11">
    <source>
        <dbReference type="EMBL" id="BCI62189.1"/>
    </source>
</evidence>
<evidence type="ECO:0000313" key="12">
    <source>
        <dbReference type="Proteomes" id="UP000594042"/>
    </source>
</evidence>
<reference evidence="12" key="1">
    <citation type="submission" date="2020-07" db="EMBL/GenBank/DDBJ databases">
        <title>Complete genome sequencing of Coprobacter sp. strain 2CBH44.</title>
        <authorList>
            <person name="Sakamoto M."/>
            <person name="Murakami T."/>
            <person name="Mori H."/>
        </authorList>
    </citation>
    <scope>NUCLEOTIDE SEQUENCE [LARGE SCALE GENOMIC DNA]</scope>
    <source>
        <strain evidence="12">2CBH44</strain>
    </source>
</reference>
<feature type="binding site" evidence="9">
    <location>
        <position position="62"/>
    </location>
    <ligand>
        <name>substrate</name>
    </ligand>
</feature>
<dbReference type="InterPro" id="IPR001653">
    <property type="entry name" value="DAP_epimerase_DapF"/>
</dbReference>
<dbReference type="PANTHER" id="PTHR31689:SF0">
    <property type="entry name" value="DIAMINOPIMELATE EPIMERASE"/>
    <property type="match status" value="1"/>
</dbReference>
<evidence type="ECO:0000256" key="5">
    <source>
        <dbReference type="ARBA" id="ARBA00022605"/>
    </source>
</evidence>
<comment type="subunit">
    <text evidence="9">Homodimer.</text>
</comment>
<keyword evidence="6 9" id="KW-0457">Lysine biosynthesis</keyword>
<dbReference type="GO" id="GO:0009089">
    <property type="term" value="P:lysine biosynthetic process via diaminopimelate"/>
    <property type="evidence" value="ECO:0007669"/>
    <property type="project" value="UniProtKB-UniRule"/>
</dbReference>
<dbReference type="PROSITE" id="PS01326">
    <property type="entry name" value="DAP_EPIMERASE"/>
    <property type="match status" value="1"/>
</dbReference>
<evidence type="ECO:0000256" key="8">
    <source>
        <dbReference type="ARBA" id="ARBA00051712"/>
    </source>
</evidence>
<evidence type="ECO:0000256" key="9">
    <source>
        <dbReference type="HAMAP-Rule" id="MF_00197"/>
    </source>
</evidence>
<dbReference type="Proteomes" id="UP000594042">
    <property type="component" value="Chromosome"/>
</dbReference>
<feature type="binding site" evidence="9">
    <location>
        <position position="11"/>
    </location>
    <ligand>
        <name>substrate</name>
    </ligand>
</feature>
<keyword evidence="5 9" id="KW-0028">Amino-acid biosynthesis</keyword>
<keyword evidence="7 9" id="KW-0413">Isomerase</keyword>
<dbReference type="SUPFAM" id="SSF54506">
    <property type="entry name" value="Diaminopimelate epimerase-like"/>
    <property type="match status" value="2"/>
</dbReference>
<feature type="active site" description="Proton acceptor" evidence="9">
    <location>
        <position position="220"/>
    </location>
</feature>